<evidence type="ECO:0000256" key="1">
    <source>
        <dbReference type="SAM" id="MobiDB-lite"/>
    </source>
</evidence>
<feature type="compositionally biased region" description="Acidic residues" evidence="1">
    <location>
        <begin position="156"/>
        <end position="170"/>
    </location>
</feature>
<accession>A0ABT3BP91</accession>
<dbReference type="EMBL" id="JAOXHJ010000002">
    <property type="protein sequence ID" value="MCV3754042.1"/>
    <property type="molecule type" value="Genomic_DNA"/>
</dbReference>
<reference evidence="3 4" key="1">
    <citation type="journal article" date="2020" name="Int. J. Syst. Evol. Microbiol.">
        <title>Ureaplasma miroungigenitalium sp. nov. isolated from northern elephant seals (Mirounga angustirostris) and Ureaplasma zalophigenitalium sp. nov. isolated from California sea lions (Zalophus californianus).</title>
        <authorList>
            <person name="Volokhov D.V."/>
            <person name="Gulland F.M."/>
            <person name="Gao Y."/>
            <person name="Chizhikov V.E."/>
        </authorList>
    </citation>
    <scope>NUCLEOTIDE SEQUENCE [LARGE SCALE GENOMIC DNA]</scope>
    <source>
        <strain evidence="3 4">CSL7644-GEN</strain>
    </source>
</reference>
<name>A0ABT3BP91_9BACT</name>
<proteinExistence type="predicted"/>
<protein>
    <submittedName>
        <fullName evidence="3">Uncharacterized protein</fullName>
    </submittedName>
</protein>
<evidence type="ECO:0000313" key="4">
    <source>
        <dbReference type="Proteomes" id="UP001207252"/>
    </source>
</evidence>
<gene>
    <name evidence="3" type="ORF">OF365_01515</name>
</gene>
<feature type="region of interest" description="Disordered" evidence="1">
    <location>
        <begin position="134"/>
        <end position="185"/>
    </location>
</feature>
<comment type="caution">
    <text evidence="3">The sequence shown here is derived from an EMBL/GenBank/DDBJ whole genome shotgun (WGS) entry which is preliminary data.</text>
</comment>
<keyword evidence="2" id="KW-0472">Membrane</keyword>
<feature type="compositionally biased region" description="Polar residues" evidence="1">
    <location>
        <begin position="134"/>
        <end position="152"/>
    </location>
</feature>
<keyword evidence="2" id="KW-1133">Transmembrane helix</keyword>
<feature type="transmembrane region" description="Helical" evidence="2">
    <location>
        <begin position="397"/>
        <end position="425"/>
    </location>
</feature>
<feature type="transmembrane region" description="Helical" evidence="2">
    <location>
        <begin position="318"/>
        <end position="336"/>
    </location>
</feature>
<keyword evidence="4" id="KW-1185">Reference proteome</keyword>
<keyword evidence="2" id="KW-0812">Transmembrane</keyword>
<feature type="transmembrane region" description="Helical" evidence="2">
    <location>
        <begin position="228"/>
        <end position="247"/>
    </location>
</feature>
<evidence type="ECO:0000256" key="2">
    <source>
        <dbReference type="SAM" id="Phobius"/>
    </source>
</evidence>
<evidence type="ECO:0000313" key="3">
    <source>
        <dbReference type="EMBL" id="MCV3754042.1"/>
    </source>
</evidence>
<dbReference type="Proteomes" id="UP001207252">
    <property type="component" value="Unassembled WGS sequence"/>
</dbReference>
<organism evidence="3 4">
    <name type="scientific">Ureaplasma zalophigenitalium</name>
    <dbReference type="NCBI Taxonomy" id="907723"/>
    <lineage>
        <taxon>Bacteria</taxon>
        <taxon>Bacillati</taxon>
        <taxon>Mycoplasmatota</taxon>
        <taxon>Mycoplasmoidales</taxon>
        <taxon>Mycoplasmoidaceae</taxon>
        <taxon>Ureaplasma</taxon>
    </lineage>
</organism>
<feature type="transmembrane region" description="Helical" evidence="2">
    <location>
        <begin position="287"/>
        <end position="306"/>
    </location>
</feature>
<dbReference type="RefSeq" id="WP_263817846.1">
    <property type="nucleotide sequence ID" value="NZ_JAOXHJ010000002.1"/>
</dbReference>
<sequence>MIDNQQSIVSLRHKTNTYLNIVFLNQKLNHAVATDDHFANIVQKTIGLLKSLEAQSTETPPLAHSMEFAKAYQAYHPQTKNFTYELTDEDDCEDLLSSLQHYVKNSYELDLNTFYDQFYGVSFVYNQEQSYGYETTSVDPTNQPAAHISNDQVIDLPDDEQKDDSEDNEEDPVKTDGQSDNPNDKFEEEFKHQYLDQAALMVWNQQVLDNKIYIFKTKPKIIPILKSLIFAFLLLLFVVSIVTYATYTIVTHSDILYGQIVRTEKANGVETVISKAIRLSDMTPKSIPVQLIASGIIAIFMGVSIFKKKINENNKYAFKFGFFGFFIVAIFIIAIVEMFNKSAINFHNGNIVTEFNRVLNFSYGVYDKATSYTDPLHNIQLSSIDNFQTPFNQLKEIWVVSFVFKMFEFSCIFALLVVIIIAMIFRPKYDHERNALIIQQIREDILNNKINPNQYMRRSQSMFTRLFDL</sequence>